<dbReference type="Pfam" id="PF00488">
    <property type="entry name" value="MutS_V"/>
    <property type="match status" value="1"/>
</dbReference>
<dbReference type="InterPro" id="IPR045076">
    <property type="entry name" value="MutS"/>
</dbReference>
<dbReference type="GO" id="GO:0140664">
    <property type="term" value="F:ATP-dependent DNA damage sensor activity"/>
    <property type="evidence" value="ECO:0007669"/>
    <property type="project" value="InterPro"/>
</dbReference>
<feature type="transmembrane region" description="Helical" evidence="4">
    <location>
        <begin position="209"/>
        <end position="231"/>
    </location>
</feature>
<feature type="domain" description="DNA mismatch repair proteins mutS family" evidence="5">
    <location>
        <begin position="436"/>
        <end position="621"/>
    </location>
</feature>
<feature type="transmembrane region" description="Helical" evidence="4">
    <location>
        <begin position="30"/>
        <end position="63"/>
    </location>
</feature>
<keyword evidence="7" id="KW-1185">Reference proteome</keyword>
<dbReference type="InterPro" id="IPR007696">
    <property type="entry name" value="DNA_mismatch_repair_MutS_core"/>
</dbReference>
<keyword evidence="4" id="KW-1133">Transmembrane helix</keyword>
<dbReference type="InterPro" id="IPR036187">
    <property type="entry name" value="DNA_mismatch_repair_MutS_sf"/>
</dbReference>
<dbReference type="SUPFAM" id="SSF52540">
    <property type="entry name" value="P-loop containing nucleoside triphosphate hydrolases"/>
    <property type="match status" value="1"/>
</dbReference>
<keyword evidence="4" id="KW-0472">Membrane</keyword>
<evidence type="ECO:0000313" key="6">
    <source>
        <dbReference type="EMBL" id="KAA9356413.1"/>
    </source>
</evidence>
<feature type="transmembrane region" description="Helical" evidence="4">
    <location>
        <begin position="237"/>
        <end position="255"/>
    </location>
</feature>
<evidence type="ECO:0000256" key="4">
    <source>
        <dbReference type="SAM" id="Phobius"/>
    </source>
</evidence>
<dbReference type="GO" id="GO:0030983">
    <property type="term" value="F:mismatched DNA binding"/>
    <property type="evidence" value="ECO:0007669"/>
    <property type="project" value="InterPro"/>
</dbReference>
<dbReference type="Pfam" id="PF05192">
    <property type="entry name" value="MutS_III"/>
    <property type="match status" value="1"/>
</dbReference>
<evidence type="ECO:0000313" key="7">
    <source>
        <dbReference type="Proteomes" id="UP000326344"/>
    </source>
</evidence>
<dbReference type="Proteomes" id="UP000326344">
    <property type="component" value="Unassembled WGS sequence"/>
</dbReference>
<evidence type="ECO:0000259" key="5">
    <source>
        <dbReference type="SMART" id="SM00534"/>
    </source>
</evidence>
<dbReference type="InterPro" id="IPR027417">
    <property type="entry name" value="P-loop_NTPase"/>
</dbReference>
<dbReference type="GO" id="GO:0006298">
    <property type="term" value="P:mismatch repair"/>
    <property type="evidence" value="ECO:0007669"/>
    <property type="project" value="InterPro"/>
</dbReference>
<dbReference type="PANTHER" id="PTHR11361">
    <property type="entry name" value="DNA MISMATCH REPAIR PROTEIN MUTS FAMILY MEMBER"/>
    <property type="match status" value="1"/>
</dbReference>
<dbReference type="RefSeq" id="WP_150874569.1">
    <property type="nucleotide sequence ID" value="NZ_VTWS01000001.1"/>
</dbReference>
<keyword evidence="1" id="KW-0547">Nucleotide-binding</keyword>
<dbReference type="Gene3D" id="1.10.1420.10">
    <property type="match status" value="1"/>
</dbReference>
<keyword evidence="4" id="KW-0812">Transmembrane</keyword>
<gene>
    <name evidence="6" type="ORF">F0P93_01275</name>
</gene>
<proteinExistence type="predicted"/>
<dbReference type="AlphaFoldDB" id="A0A5N1JRF7"/>
<keyword evidence="3" id="KW-0238">DNA-binding</keyword>
<dbReference type="GO" id="GO:0005829">
    <property type="term" value="C:cytosol"/>
    <property type="evidence" value="ECO:0007669"/>
    <property type="project" value="TreeGrafter"/>
</dbReference>
<reference evidence="6 7" key="1">
    <citation type="submission" date="2019-09" db="EMBL/GenBank/DDBJ databases">
        <title>Genome Sequence of Larkinella sp MA1.</title>
        <authorList>
            <person name="Srinivasan S."/>
        </authorList>
    </citation>
    <scope>NUCLEOTIDE SEQUENCE [LARGE SCALE GENOMIC DNA]</scope>
    <source>
        <strain evidence="6 7">MA1</strain>
    </source>
</reference>
<evidence type="ECO:0000256" key="2">
    <source>
        <dbReference type="ARBA" id="ARBA00022840"/>
    </source>
</evidence>
<dbReference type="InterPro" id="IPR000432">
    <property type="entry name" value="DNA_mismatch_repair_MutS_C"/>
</dbReference>
<dbReference type="PANTHER" id="PTHR11361:SF99">
    <property type="entry name" value="DNA MISMATCH REPAIR PROTEIN"/>
    <property type="match status" value="1"/>
</dbReference>
<dbReference type="SUPFAM" id="SSF48334">
    <property type="entry name" value="DNA repair protein MutS, domain III"/>
    <property type="match status" value="1"/>
</dbReference>
<dbReference type="GO" id="GO:0005524">
    <property type="term" value="F:ATP binding"/>
    <property type="evidence" value="ECO:0007669"/>
    <property type="project" value="UniProtKB-KW"/>
</dbReference>
<dbReference type="SMART" id="SM00534">
    <property type="entry name" value="MUTSac"/>
    <property type="match status" value="1"/>
</dbReference>
<dbReference type="EMBL" id="VTWS01000001">
    <property type="protein sequence ID" value="KAA9356413.1"/>
    <property type="molecule type" value="Genomic_DNA"/>
</dbReference>
<dbReference type="Gene3D" id="3.40.50.300">
    <property type="entry name" value="P-loop containing nucleotide triphosphate hydrolases"/>
    <property type="match status" value="1"/>
</dbReference>
<protein>
    <submittedName>
        <fullName evidence="6">DNA mismatch repair protein MutS</fullName>
    </submittedName>
</protein>
<name>A0A5N1JRF7_9BACT</name>
<sequence length="622" mass="69777">MKQYQAKIEENTTKIAQVNESLKKLSTWRLAAFIGSMVLILVLANAGLGLLILLVLLLCMVGFGQLIHRYNQTVFQLQHTTFLKAINEQEVLRQENTLAGFPTGQSFLSRDHAYATDVDLFGPHSVFQLLNRTTTESGQVRLAEWLTVPATKVVILERQQAIKELTPKLDWRQDFQATGMPFLNAKSDFASLLAWVEKPVQLLPNQSKYLFVSLLLAVVSTSAAVAFLVHLVQVNYFSQPFSVGYSLALILLVFLNSRILKRVKPIAEEIIESLQQNHKILGSYEALISKIETEPFGTKPLQQIKAVFRRDHYSAVLEINRLKKTLTVFQLRGTQNTVGRNLFYSIFNQLWLLDVYGILLTEKWKLKNRAYLRSWAAAVSEFEVFCSLAGFAHANPGFSFPEIVEEPYCIHFEHLGHPLISPARRVCNAFAMQGRGEIAMITGSNMAGKSTFLRTVGVNLVLALMGAPCCATTARVSVLRLFTSMRTQDNLEEGVSSFYAELKRIEQLLKLIESGQAIFFLLDEMFKGTNSQDRYKGGVSLIKQLNELNAFGLISTHDLELANVVGNHMAVANYSFNSEIKGSEINFNYQLTPGLCTDFNASELMKRSGIKILSSFDKMKGT</sequence>
<accession>A0A5N1JRF7</accession>
<keyword evidence="2" id="KW-0067">ATP-binding</keyword>
<evidence type="ECO:0000256" key="1">
    <source>
        <dbReference type="ARBA" id="ARBA00022741"/>
    </source>
</evidence>
<organism evidence="6 7">
    <name type="scientific">Larkinella humicola</name>
    <dbReference type="NCBI Taxonomy" id="2607654"/>
    <lineage>
        <taxon>Bacteria</taxon>
        <taxon>Pseudomonadati</taxon>
        <taxon>Bacteroidota</taxon>
        <taxon>Cytophagia</taxon>
        <taxon>Cytophagales</taxon>
        <taxon>Spirosomataceae</taxon>
        <taxon>Larkinella</taxon>
    </lineage>
</organism>
<evidence type="ECO:0000256" key="3">
    <source>
        <dbReference type="ARBA" id="ARBA00023125"/>
    </source>
</evidence>
<comment type="caution">
    <text evidence="6">The sequence shown here is derived from an EMBL/GenBank/DDBJ whole genome shotgun (WGS) entry which is preliminary data.</text>
</comment>